<dbReference type="Proteomes" id="UP000596074">
    <property type="component" value="Chromosome"/>
</dbReference>
<evidence type="ECO:0000256" key="3">
    <source>
        <dbReference type="SAM" id="SignalP"/>
    </source>
</evidence>
<dbReference type="Pfam" id="PF13458">
    <property type="entry name" value="Peripla_BP_6"/>
    <property type="match status" value="1"/>
</dbReference>
<dbReference type="InterPro" id="IPR051010">
    <property type="entry name" value="BCAA_transport"/>
</dbReference>
<name>A0A9X7V0I8_9GAMM</name>
<evidence type="ECO:0000259" key="4">
    <source>
        <dbReference type="Pfam" id="PF13458"/>
    </source>
</evidence>
<dbReference type="InterPro" id="IPR028081">
    <property type="entry name" value="Leu-bd"/>
</dbReference>
<keyword evidence="2 3" id="KW-0732">Signal</keyword>
<evidence type="ECO:0000313" key="5">
    <source>
        <dbReference type="EMBL" id="QQD25343.1"/>
    </source>
</evidence>
<accession>A0A9X7V0I8</accession>
<dbReference type="PANTHER" id="PTHR30483">
    <property type="entry name" value="LEUCINE-SPECIFIC-BINDING PROTEIN"/>
    <property type="match status" value="1"/>
</dbReference>
<dbReference type="AlphaFoldDB" id="A0A9X7V0I8"/>
<dbReference type="EMBL" id="CP046056">
    <property type="protein sequence ID" value="QQD25343.1"/>
    <property type="molecule type" value="Genomic_DNA"/>
</dbReference>
<feature type="signal peptide" evidence="3">
    <location>
        <begin position="1"/>
        <end position="29"/>
    </location>
</feature>
<proteinExistence type="inferred from homology"/>
<dbReference type="SUPFAM" id="SSF53822">
    <property type="entry name" value="Periplasmic binding protein-like I"/>
    <property type="match status" value="1"/>
</dbReference>
<sequence>MHAAVVRTVARSAATLLLLTFPFLSAVQAAPAGESIKLGLNYPATGRYKEEGIAQAQGALMAIEEINAAGGVLGRPLELLTANTASDPAKAVENVKALAKQGAAMLFGGSSSAVAVEAGKEAARHQLLYFGTLTYANETTVADGHRHMFRETYNAHMAAKALGAYLNERLQGKKFFYMTADYNWGWSSETSLRNYTGTTDVNQHPGTLVAYPRPRENDMRNALELAVKAGADVLMLIQFGDDMALALRTIHSMGLQDKLTIVVPNLTLAMAKTAGSGILEGVIGAAPWSWQVPYRYGYEQGKAFVEKFVRLNATYPTSSAASAYSIVYQFKDAAERAGSLDTNRLIKALEGHKYSLLKDEQEWRALDHQNVQSVYVVRSRTREEILQSHLREDFFEILLRLDGKDTVQTPDEWRAERRAVGAPLTLQ</sequence>
<feature type="domain" description="Leucine-binding protein" evidence="4">
    <location>
        <begin position="35"/>
        <end position="380"/>
    </location>
</feature>
<evidence type="ECO:0000313" key="6">
    <source>
        <dbReference type="Proteomes" id="UP000596074"/>
    </source>
</evidence>
<dbReference type="RefSeq" id="WP_228345417.1">
    <property type="nucleotide sequence ID" value="NZ_CP046056.1"/>
</dbReference>
<evidence type="ECO:0000256" key="1">
    <source>
        <dbReference type="ARBA" id="ARBA00010062"/>
    </source>
</evidence>
<organism evidence="5 6">
    <name type="scientific">Venatoribacter cucullus</name>
    <dbReference type="NCBI Taxonomy" id="2661630"/>
    <lineage>
        <taxon>Bacteria</taxon>
        <taxon>Pseudomonadati</taxon>
        <taxon>Pseudomonadota</taxon>
        <taxon>Gammaproteobacteria</taxon>
        <taxon>Oceanospirillales</taxon>
        <taxon>Oceanospirillaceae</taxon>
        <taxon>Venatoribacter</taxon>
    </lineage>
</organism>
<evidence type="ECO:0000256" key="2">
    <source>
        <dbReference type="ARBA" id="ARBA00022729"/>
    </source>
</evidence>
<feature type="chain" id="PRO_5040787396" evidence="3">
    <location>
        <begin position="30"/>
        <end position="427"/>
    </location>
</feature>
<dbReference type="Gene3D" id="3.40.50.2300">
    <property type="match status" value="2"/>
</dbReference>
<reference evidence="5 6" key="1">
    <citation type="submission" date="2019-11" db="EMBL/GenBank/DDBJ databases">
        <title>Venatorbacter sp. nov. a predator of Campylobacter and other Gram-negative bacteria.</title>
        <authorList>
            <person name="Saeedi A."/>
            <person name="Cummings N.J."/>
            <person name="Connerton I.F."/>
            <person name="Connerton P.L."/>
        </authorList>
    </citation>
    <scope>NUCLEOTIDE SEQUENCE [LARGE SCALE GENOMIC DNA]</scope>
    <source>
        <strain evidence="5">XL5</strain>
    </source>
</reference>
<dbReference type="PANTHER" id="PTHR30483:SF6">
    <property type="entry name" value="PERIPLASMIC BINDING PROTEIN OF ABC TRANSPORTER FOR NATURAL AMINO ACIDS"/>
    <property type="match status" value="1"/>
</dbReference>
<gene>
    <name evidence="5" type="ORF">GJQ55_13035</name>
</gene>
<protein>
    <submittedName>
        <fullName evidence="5">ABC transporter substrate-binding protein</fullName>
    </submittedName>
</protein>
<dbReference type="KEGG" id="vcw:GJQ55_13035"/>
<comment type="similarity">
    <text evidence="1">Belongs to the leucine-binding protein family.</text>
</comment>
<dbReference type="InterPro" id="IPR028082">
    <property type="entry name" value="Peripla_BP_I"/>
</dbReference>
<keyword evidence="6" id="KW-1185">Reference proteome</keyword>